<dbReference type="Gene3D" id="3.30.1360.120">
    <property type="entry name" value="Probable tRNA modification gtpase trme, domain 1"/>
    <property type="match status" value="1"/>
</dbReference>
<comment type="subcellular location">
    <subcellularLocation>
        <location evidence="1">Mitochondrion</location>
    </subcellularLocation>
</comment>
<protein>
    <submittedName>
        <fullName evidence="6">Uncharacterized protein</fullName>
    </submittedName>
</protein>
<dbReference type="InterPro" id="IPR006222">
    <property type="entry name" value="GCVT_N"/>
</dbReference>
<evidence type="ECO:0000256" key="2">
    <source>
        <dbReference type="ARBA" id="ARBA00022946"/>
    </source>
</evidence>
<evidence type="ECO:0000256" key="1">
    <source>
        <dbReference type="ARBA" id="ARBA00004173"/>
    </source>
</evidence>
<dbReference type="InterPro" id="IPR057460">
    <property type="entry name" value="CAF17_C"/>
</dbReference>
<sequence length="348" mass="39089">MNILRNSRTSPTLRQLISLARNSSSSTLEQAKFIVEPLKQRQIVRVKGEDVISFLQGLTTNDMRQLQTSSSIYTMFLNKAGRVLYDAIMYMPPKESSTVLLECDKDICNELMRHLKLYRVRRKIQIDNVADEFNIWSAFNILGEPSINSNSSTIEKLNNVDGIDVTQDPRLQILGHRIVCTSDKSWTDLSKVYENTIVVEPPSDTNNFQLHRYKIGVAEGVHDMPPGKQFPLEANCDLLNGVSFNKGCYIGQELTARVHHTGVIRKRHMPVLLSVPLAADSSKAMLNESEAKLGNILGSVGNQALGLLRIEQVMKSKELSVDGKPCHVEKPKWWPTSLLTNVSSKEEV</sequence>
<dbReference type="InterPro" id="IPR017703">
    <property type="entry name" value="YgfZ/GCV_T_CS"/>
</dbReference>
<dbReference type="PANTHER" id="PTHR22602:SF0">
    <property type="entry name" value="TRANSFERASE CAF17, MITOCHONDRIAL-RELATED"/>
    <property type="match status" value="1"/>
</dbReference>
<name>A0A1I8NSV2_STOCA</name>
<dbReference type="Proteomes" id="UP000095300">
    <property type="component" value="Unassembled WGS sequence"/>
</dbReference>
<dbReference type="Pfam" id="PF25455">
    <property type="entry name" value="Beta-barrel_CAF17_C"/>
    <property type="match status" value="1"/>
</dbReference>
<accession>A0A1I8NSV2</accession>
<keyword evidence="7" id="KW-1185">Reference proteome</keyword>
<feature type="domain" description="CAF17 C-terminal" evidence="5">
    <location>
        <begin position="265"/>
        <end position="335"/>
    </location>
</feature>
<dbReference type="KEGG" id="scac:106095687"/>
<evidence type="ECO:0000259" key="4">
    <source>
        <dbReference type="Pfam" id="PF01571"/>
    </source>
</evidence>
<gene>
    <name evidence="6" type="primary">106095687</name>
</gene>
<dbReference type="AlphaFoldDB" id="A0A1I8NSV2"/>
<proteinExistence type="predicted"/>
<dbReference type="VEuPathDB" id="VectorBase:SCAU001719"/>
<organism evidence="6 7">
    <name type="scientific">Stomoxys calcitrans</name>
    <name type="common">Stable fly</name>
    <name type="synonym">Conops calcitrans</name>
    <dbReference type="NCBI Taxonomy" id="35570"/>
    <lineage>
        <taxon>Eukaryota</taxon>
        <taxon>Metazoa</taxon>
        <taxon>Ecdysozoa</taxon>
        <taxon>Arthropoda</taxon>
        <taxon>Hexapoda</taxon>
        <taxon>Insecta</taxon>
        <taxon>Pterygota</taxon>
        <taxon>Neoptera</taxon>
        <taxon>Endopterygota</taxon>
        <taxon>Diptera</taxon>
        <taxon>Brachycera</taxon>
        <taxon>Muscomorpha</taxon>
        <taxon>Muscoidea</taxon>
        <taxon>Muscidae</taxon>
        <taxon>Stomoxys</taxon>
    </lineage>
</organism>
<reference evidence="6" key="1">
    <citation type="submission" date="2020-05" db="UniProtKB">
        <authorList>
            <consortium name="EnsemblMetazoa"/>
        </authorList>
    </citation>
    <scope>IDENTIFICATION</scope>
    <source>
        <strain evidence="6">USDA</strain>
    </source>
</reference>
<evidence type="ECO:0000259" key="5">
    <source>
        <dbReference type="Pfam" id="PF25455"/>
    </source>
</evidence>
<evidence type="ECO:0000313" key="6">
    <source>
        <dbReference type="EnsemblMetazoa" id="SCAU001719-PA"/>
    </source>
</evidence>
<dbReference type="Pfam" id="PF01571">
    <property type="entry name" value="GCV_T"/>
    <property type="match status" value="1"/>
</dbReference>
<feature type="domain" description="GCVT N-terminal" evidence="4">
    <location>
        <begin position="44"/>
        <end position="133"/>
    </location>
</feature>
<evidence type="ECO:0000256" key="3">
    <source>
        <dbReference type="ARBA" id="ARBA00023128"/>
    </source>
</evidence>
<evidence type="ECO:0000313" key="7">
    <source>
        <dbReference type="Proteomes" id="UP000095300"/>
    </source>
</evidence>
<keyword evidence="2" id="KW-0809">Transit peptide</keyword>
<dbReference type="PANTHER" id="PTHR22602">
    <property type="entry name" value="TRANSFERASE CAF17, MITOCHONDRIAL-RELATED"/>
    <property type="match status" value="1"/>
</dbReference>
<dbReference type="SUPFAM" id="SSF103025">
    <property type="entry name" value="Folate-binding domain"/>
    <property type="match status" value="1"/>
</dbReference>
<dbReference type="OrthoDB" id="191995at2759"/>
<dbReference type="NCBIfam" id="TIGR03317">
    <property type="entry name" value="ygfZ_signature"/>
    <property type="match status" value="1"/>
</dbReference>
<dbReference type="GO" id="GO:0005759">
    <property type="term" value="C:mitochondrial matrix"/>
    <property type="evidence" value="ECO:0007669"/>
    <property type="project" value="TreeGrafter"/>
</dbReference>
<dbReference type="GO" id="GO:0016226">
    <property type="term" value="P:iron-sulfur cluster assembly"/>
    <property type="evidence" value="ECO:0007669"/>
    <property type="project" value="TreeGrafter"/>
</dbReference>
<dbReference type="STRING" id="35570.A0A1I8NSV2"/>
<dbReference type="InterPro" id="IPR027266">
    <property type="entry name" value="TrmE/GcvT-like"/>
</dbReference>
<keyword evidence="3" id="KW-0496">Mitochondrion</keyword>
<dbReference type="InterPro" id="IPR045179">
    <property type="entry name" value="YgfZ/GcvT"/>
</dbReference>
<dbReference type="EnsemblMetazoa" id="SCAU001719-RA">
    <property type="protein sequence ID" value="SCAU001719-PA"/>
    <property type="gene ID" value="SCAU001719"/>
</dbReference>